<evidence type="ECO:0008006" key="4">
    <source>
        <dbReference type="Google" id="ProtNLM"/>
    </source>
</evidence>
<name>A0A5K7X397_9BACT</name>
<dbReference type="Proteomes" id="UP000326837">
    <property type="component" value="Chromosome"/>
</dbReference>
<sequence>MKNGFATLGRLARPLSVCTLSRGAILAALFTANSPAIAADDLMSAAASRYDEPALSSSPLLADAAVVEAYAELPVAGDVDLASHEIYAPYAWNWRDTLSLFVGYEGSKQPQDFGVNAHFGGRSHLNFGMPVLEEAGLGLQMGTAINATANAVQVNDRLIDNSSRTQSFTTVGLFQRTDAGLIWGLGYDFLYQEYYDNFTLGQYRGRLGWQVSPANEFGVQAAIRDNNDAGQYGAVTVLLRPITQGSVYARHTWKNQAAIGCWVGVAEGHSEANVLGDYPPQDECLVFGSDLYVPLGDYVGLFGESNFMTPVDTGAVDAYLGFEIHPWGGARLARHNLFAPVLPVANNTSMTVDLLRR</sequence>
<proteinExistence type="predicted"/>
<evidence type="ECO:0000256" key="1">
    <source>
        <dbReference type="SAM" id="SignalP"/>
    </source>
</evidence>
<dbReference type="RefSeq" id="WP_152097330.1">
    <property type="nucleotide sequence ID" value="NZ_AP021861.1"/>
</dbReference>
<dbReference type="Pfam" id="PF20371">
    <property type="entry name" value="DUF6666"/>
    <property type="match status" value="1"/>
</dbReference>
<feature type="chain" id="PRO_5024847868" description="Inverse autotransporter beta-domain domain-containing protein" evidence="1">
    <location>
        <begin position="39"/>
        <end position="357"/>
    </location>
</feature>
<dbReference type="InterPro" id="IPR046607">
    <property type="entry name" value="DUF6666"/>
</dbReference>
<evidence type="ECO:0000313" key="3">
    <source>
        <dbReference type="Proteomes" id="UP000326837"/>
    </source>
</evidence>
<dbReference type="EMBL" id="AP021861">
    <property type="protein sequence ID" value="BBO31134.1"/>
    <property type="molecule type" value="Genomic_DNA"/>
</dbReference>
<evidence type="ECO:0000313" key="2">
    <source>
        <dbReference type="EMBL" id="BBO31134.1"/>
    </source>
</evidence>
<reference evidence="3" key="1">
    <citation type="submission" date="2019-10" db="EMBL/GenBank/DDBJ databases">
        <title>Lacipirellula parvula gen. nov., sp. nov., representing a lineage of planctomycetes widespread in freshwater anoxic habitats, and description of the family Lacipirellulaceae.</title>
        <authorList>
            <person name="Dedysh S.N."/>
            <person name="Kulichevskaya I.S."/>
            <person name="Beletsky A.V."/>
            <person name="Rakitin A.L."/>
            <person name="Mardanov A.V."/>
            <person name="Ivanova A.A."/>
            <person name="Saltykova V.X."/>
            <person name="Rijpstra W.I.C."/>
            <person name="Sinninghe Damste J.S."/>
            <person name="Ravin N.V."/>
        </authorList>
    </citation>
    <scope>NUCLEOTIDE SEQUENCE [LARGE SCALE GENOMIC DNA]</scope>
    <source>
        <strain evidence="3">PX69</strain>
    </source>
</reference>
<keyword evidence="1" id="KW-0732">Signal</keyword>
<feature type="signal peptide" evidence="1">
    <location>
        <begin position="1"/>
        <end position="38"/>
    </location>
</feature>
<gene>
    <name evidence="2" type="ORF">PLANPX_0746</name>
</gene>
<dbReference type="AlphaFoldDB" id="A0A5K7X397"/>
<dbReference type="KEGG" id="lpav:PLANPX_0746"/>
<protein>
    <recommendedName>
        <fullName evidence="4">Inverse autotransporter beta-domain domain-containing protein</fullName>
    </recommendedName>
</protein>
<keyword evidence="3" id="KW-1185">Reference proteome</keyword>
<accession>A0A5K7X397</accession>
<organism evidence="2 3">
    <name type="scientific">Lacipirellula parvula</name>
    <dbReference type="NCBI Taxonomy" id="2650471"/>
    <lineage>
        <taxon>Bacteria</taxon>
        <taxon>Pseudomonadati</taxon>
        <taxon>Planctomycetota</taxon>
        <taxon>Planctomycetia</taxon>
        <taxon>Pirellulales</taxon>
        <taxon>Lacipirellulaceae</taxon>
        <taxon>Lacipirellula</taxon>
    </lineage>
</organism>